<reference evidence="2" key="1">
    <citation type="journal article" date="2022" name="bioRxiv">
        <title>Sequencing and chromosome-scale assembly of the giantPleurodeles waltlgenome.</title>
        <authorList>
            <person name="Brown T."/>
            <person name="Elewa A."/>
            <person name="Iarovenko S."/>
            <person name="Subramanian E."/>
            <person name="Araus A.J."/>
            <person name="Petzold A."/>
            <person name="Susuki M."/>
            <person name="Suzuki K.-i.T."/>
            <person name="Hayashi T."/>
            <person name="Toyoda A."/>
            <person name="Oliveira C."/>
            <person name="Osipova E."/>
            <person name="Leigh N.D."/>
            <person name="Simon A."/>
            <person name="Yun M.H."/>
        </authorList>
    </citation>
    <scope>NUCLEOTIDE SEQUENCE</scope>
    <source>
        <strain evidence="2">20211129_DDA</strain>
        <tissue evidence="2">Liver</tissue>
    </source>
</reference>
<dbReference type="AlphaFoldDB" id="A0AAV7MT08"/>
<gene>
    <name evidence="2" type="ORF">NDU88_001528</name>
</gene>
<protein>
    <submittedName>
        <fullName evidence="2">Uncharacterized protein</fullName>
    </submittedName>
</protein>
<keyword evidence="3" id="KW-1185">Reference proteome</keyword>
<comment type="caution">
    <text evidence="2">The sequence shown here is derived from an EMBL/GenBank/DDBJ whole genome shotgun (WGS) entry which is preliminary data.</text>
</comment>
<proteinExistence type="predicted"/>
<sequence>MSGSARFSLSGWTCPQPPQARSGTSRQAGVQGSVYRGLDPPPAAASKVRCIPVPWSLQTDALGPMC</sequence>
<organism evidence="2 3">
    <name type="scientific">Pleurodeles waltl</name>
    <name type="common">Iberian ribbed newt</name>
    <dbReference type="NCBI Taxonomy" id="8319"/>
    <lineage>
        <taxon>Eukaryota</taxon>
        <taxon>Metazoa</taxon>
        <taxon>Chordata</taxon>
        <taxon>Craniata</taxon>
        <taxon>Vertebrata</taxon>
        <taxon>Euteleostomi</taxon>
        <taxon>Amphibia</taxon>
        <taxon>Batrachia</taxon>
        <taxon>Caudata</taxon>
        <taxon>Salamandroidea</taxon>
        <taxon>Salamandridae</taxon>
        <taxon>Pleurodelinae</taxon>
        <taxon>Pleurodeles</taxon>
    </lineage>
</organism>
<evidence type="ECO:0000256" key="1">
    <source>
        <dbReference type="SAM" id="MobiDB-lite"/>
    </source>
</evidence>
<feature type="compositionally biased region" description="Polar residues" evidence="1">
    <location>
        <begin position="1"/>
        <end position="30"/>
    </location>
</feature>
<dbReference type="Proteomes" id="UP001066276">
    <property type="component" value="Chromosome 9"/>
</dbReference>
<evidence type="ECO:0000313" key="3">
    <source>
        <dbReference type="Proteomes" id="UP001066276"/>
    </source>
</evidence>
<name>A0AAV7MT08_PLEWA</name>
<dbReference type="EMBL" id="JANPWB010000013">
    <property type="protein sequence ID" value="KAJ1104113.1"/>
    <property type="molecule type" value="Genomic_DNA"/>
</dbReference>
<feature type="region of interest" description="Disordered" evidence="1">
    <location>
        <begin position="1"/>
        <end position="38"/>
    </location>
</feature>
<accession>A0AAV7MT08</accession>
<evidence type="ECO:0000313" key="2">
    <source>
        <dbReference type="EMBL" id="KAJ1104113.1"/>
    </source>
</evidence>